<dbReference type="EMBL" id="CP064056">
    <property type="protein sequence ID" value="QPM75004.1"/>
    <property type="molecule type" value="Genomic_DNA"/>
</dbReference>
<keyword evidence="1" id="KW-1133">Transmembrane helix</keyword>
<keyword evidence="3" id="KW-1185">Reference proteome</keyword>
<proteinExistence type="predicted"/>
<name>A0A7T1AZI7_9STAP</name>
<feature type="transmembrane region" description="Helical" evidence="1">
    <location>
        <begin position="98"/>
        <end position="122"/>
    </location>
</feature>
<accession>A0A7T1AZI7</accession>
<dbReference type="Pfam" id="PF11166">
    <property type="entry name" value="DUF2951"/>
    <property type="match status" value="1"/>
</dbReference>
<organism evidence="2 3">
    <name type="scientific">Staphylococcus lloydii</name>
    <dbReference type="NCBI Taxonomy" id="2781774"/>
    <lineage>
        <taxon>Bacteria</taxon>
        <taxon>Bacillati</taxon>
        <taxon>Bacillota</taxon>
        <taxon>Bacilli</taxon>
        <taxon>Bacillales</taxon>
        <taxon>Staphylococcaceae</taxon>
        <taxon>Staphylococcus</taxon>
    </lineage>
</organism>
<dbReference type="AlphaFoldDB" id="A0A7T1AZI7"/>
<reference evidence="2 3" key="1">
    <citation type="submission" date="2020-10" db="EMBL/GenBank/DDBJ databases">
        <title>Closed genome sequences of Staphylococcus lloydii sp. nov. and Staphylococcus durrellii sp. nov. Isolated from Captive Fruit Bats (Pteropus livingstonii).</title>
        <authorList>
            <person name="Fountain K."/>
        </authorList>
    </citation>
    <scope>NUCLEOTIDE SEQUENCE [LARGE SCALE GENOMIC DNA]</scope>
    <source>
        <strain evidence="2 3">23_2_7_LY</strain>
    </source>
</reference>
<evidence type="ECO:0000256" key="1">
    <source>
        <dbReference type="SAM" id="Phobius"/>
    </source>
</evidence>
<keyword evidence="1" id="KW-0812">Transmembrane</keyword>
<protein>
    <submittedName>
        <fullName evidence="2">DUF2951 family protein</fullName>
    </submittedName>
</protein>
<evidence type="ECO:0000313" key="2">
    <source>
        <dbReference type="EMBL" id="QPM75004.1"/>
    </source>
</evidence>
<dbReference type="InterPro" id="IPR021337">
    <property type="entry name" value="DUF2951"/>
</dbReference>
<gene>
    <name evidence="2" type="ORF">ISP08_11900</name>
</gene>
<keyword evidence="1" id="KW-0472">Membrane</keyword>
<evidence type="ECO:0000313" key="3">
    <source>
        <dbReference type="Proteomes" id="UP000594455"/>
    </source>
</evidence>
<dbReference type="Proteomes" id="UP000594455">
    <property type="component" value="Chromosome"/>
</dbReference>
<sequence>MGHTNPSRNFEQRLGVLEEKDRYNDRRFRDIEEKVKEDKRDTDGTVKKLYTSLEEIKQSQHTQEKTNLKMDYTLNSINREREIERENKKQSQKDFKQLRFMMLGTVATLFGSLLLALIRSWLGI</sequence>
<dbReference type="KEGG" id="sllo:ISP08_11900"/>